<sequence>MVSVLAATPPPRVRELLPPRLQADLPVSITNTGKFEQQRSNTDFAARNPSISDLRSTPSPQWPLGRILWMLSTLLEATPLCSNHKTKGMTKAKEYGFQVSKTGTGHGSRTVNLKEQSGVNHVEAAGYARALQASDISPPERLQPPTIRLTKLKDTDTVEASHLEFRNRDQPISLGGQIGETLKEAVEWSNVMHDMISYPKIRILLDKKEITRPHGVHDTVANISQRTKDCGDSHLHSVTILYGVVDTPTLINGTRAVGDLVSSATFKGRQVGVERMIQVDNNYGSMGNHENEGSHISEINTGKEASYCFILDGLEDEILDRDIQRIDVEQEDRVQGRMVEVVGGLKSIV</sequence>
<evidence type="ECO:0000313" key="1">
    <source>
        <dbReference type="EMBL" id="CAK7339928.1"/>
    </source>
</evidence>
<evidence type="ECO:0000313" key="2">
    <source>
        <dbReference type="Proteomes" id="UP001314170"/>
    </source>
</evidence>
<organism evidence="1 2">
    <name type="scientific">Dovyalis caffra</name>
    <dbReference type="NCBI Taxonomy" id="77055"/>
    <lineage>
        <taxon>Eukaryota</taxon>
        <taxon>Viridiplantae</taxon>
        <taxon>Streptophyta</taxon>
        <taxon>Embryophyta</taxon>
        <taxon>Tracheophyta</taxon>
        <taxon>Spermatophyta</taxon>
        <taxon>Magnoliopsida</taxon>
        <taxon>eudicotyledons</taxon>
        <taxon>Gunneridae</taxon>
        <taxon>Pentapetalae</taxon>
        <taxon>rosids</taxon>
        <taxon>fabids</taxon>
        <taxon>Malpighiales</taxon>
        <taxon>Salicaceae</taxon>
        <taxon>Flacourtieae</taxon>
        <taxon>Dovyalis</taxon>
    </lineage>
</organism>
<protein>
    <submittedName>
        <fullName evidence="1">Uncharacterized protein</fullName>
    </submittedName>
</protein>
<dbReference type="Proteomes" id="UP001314170">
    <property type="component" value="Unassembled WGS sequence"/>
</dbReference>
<gene>
    <name evidence="1" type="ORF">DCAF_LOCUS15006</name>
</gene>
<dbReference type="EMBL" id="CAWUPB010001159">
    <property type="protein sequence ID" value="CAK7339928.1"/>
    <property type="molecule type" value="Genomic_DNA"/>
</dbReference>
<comment type="caution">
    <text evidence="1">The sequence shown here is derived from an EMBL/GenBank/DDBJ whole genome shotgun (WGS) entry which is preliminary data.</text>
</comment>
<reference evidence="1 2" key="1">
    <citation type="submission" date="2024-01" db="EMBL/GenBank/DDBJ databases">
        <authorList>
            <person name="Waweru B."/>
        </authorList>
    </citation>
    <scope>NUCLEOTIDE SEQUENCE [LARGE SCALE GENOMIC DNA]</scope>
</reference>
<name>A0AAV1RWT7_9ROSI</name>
<accession>A0AAV1RWT7</accession>
<proteinExistence type="predicted"/>
<dbReference type="AlphaFoldDB" id="A0AAV1RWT7"/>
<keyword evidence="2" id="KW-1185">Reference proteome</keyword>